<keyword evidence="2" id="KW-0479">Metal-binding</keyword>
<dbReference type="PROSITE" id="PS50157">
    <property type="entry name" value="ZINC_FINGER_C2H2_2"/>
    <property type="match status" value="18"/>
</dbReference>
<evidence type="ECO:0000256" key="11">
    <source>
        <dbReference type="SAM" id="MobiDB-lite"/>
    </source>
</evidence>
<feature type="domain" description="C2H2-type" evidence="12">
    <location>
        <begin position="567"/>
        <end position="595"/>
    </location>
</feature>
<dbReference type="SMART" id="SM00355">
    <property type="entry name" value="ZnF_C2H2"/>
    <property type="match status" value="18"/>
</dbReference>
<name>A0A6F9DXY6_9ASCI</name>
<feature type="domain" description="C2H2-type" evidence="12">
    <location>
        <begin position="703"/>
        <end position="731"/>
    </location>
</feature>
<accession>A0A6F9DXY6</accession>
<gene>
    <name evidence="13" type="primary">Znf420-002</name>
</gene>
<dbReference type="InterPro" id="IPR036236">
    <property type="entry name" value="Znf_C2H2_sf"/>
</dbReference>
<dbReference type="GO" id="GO:1990837">
    <property type="term" value="F:sequence-specific double-stranded DNA binding"/>
    <property type="evidence" value="ECO:0007669"/>
    <property type="project" value="UniProtKB-ARBA"/>
</dbReference>
<feature type="domain" description="C2H2-type" evidence="12">
    <location>
        <begin position="383"/>
        <end position="411"/>
    </location>
</feature>
<feature type="region of interest" description="Disordered" evidence="11">
    <location>
        <begin position="1"/>
        <end position="26"/>
    </location>
</feature>
<evidence type="ECO:0000256" key="6">
    <source>
        <dbReference type="ARBA" id="ARBA00023015"/>
    </source>
</evidence>
<protein>
    <submittedName>
        <fullName evidence="13">Zinc finger protein 420</fullName>
    </submittedName>
</protein>
<evidence type="ECO:0000256" key="10">
    <source>
        <dbReference type="PROSITE-ProRule" id="PRU00042"/>
    </source>
</evidence>
<feature type="domain" description="C2H2-type" evidence="12">
    <location>
        <begin position="830"/>
        <end position="858"/>
    </location>
</feature>
<feature type="compositionally biased region" description="Polar residues" evidence="11">
    <location>
        <begin position="1"/>
        <end position="25"/>
    </location>
</feature>
<feature type="region of interest" description="Disordered" evidence="11">
    <location>
        <begin position="918"/>
        <end position="957"/>
    </location>
</feature>
<evidence type="ECO:0000256" key="1">
    <source>
        <dbReference type="ARBA" id="ARBA00004123"/>
    </source>
</evidence>
<feature type="domain" description="C2H2-type" evidence="12">
    <location>
        <begin position="798"/>
        <end position="826"/>
    </location>
</feature>
<keyword evidence="4 10" id="KW-0863">Zinc-finger</keyword>
<sequence length="1029" mass="113838">MDTNAYWLPSSSGVDSSMQGNGVQHQNDKVKETDLSMVNPPAMLNFTSIFAGATAAVASSAAVANADVLNGGKNFMVGGHSGMPSLNQIAIPSANQLSKRSGVFPISGTLPGMATISNIGMQNANVIISANAAPINIAGDLQQVAVTQLPFTSSAQIPTSITKNFIQQAAAESGVAMVANADSTATLMQSNIFPIQQQQQQQVPTPIPQSPDTTEEQPLKCTQCNKTFKQAGQLSYHAFVAHAELQARPHKCLACPESFLAAHHLQDHMKAVHMNNDGHQNNVTYTCSECNASFTNGGQLNYHIYMAHTVQGPPIVQHMCTHCGKNFMKASLLASHIRNVHGTVGTNTLVNSNTNITTVNNTNATTTTNNQVDMANGNTEKPLQCKDCEKTFKNTGYLKQHLMSVHNKPHKCEECGKGFGRRSDLNRHMRGVHMRERPHHCSKCGWTFAEAGNLKHHMQAVHSKEKNYHCQICSKSFSIVSYLKTHMIRVHNINENVKNTATTMVTTDTMVTNQQVFPVQETQQTEIATIQLPTPQSHMNRCYECGQVFSSVAMLQNHVMSTHPQPFWCTVCGEGFSQAFQLQYHLQARHSNNASAPPPLLNQSNNQEVARSTPMTTNMIDQSADEISNLVNNNNKCSACGEFKSSDRDHVCPSLKQAALTAAAAMAMAGERPHLCTKCGKGFKTATHLKQHVRCVHTNDRPHKCFQCGKTFARMSDLNRHVKGVHQRQKVPSKSLRLLSLKCSECGSGFSETTQLKRHILTVHLHQRPCFKCADCQEGFADEMAFKSHICHEEERPHVCSVCSKRFSEATQLRRHLRSAHTNQGAQPQHHCHQCGRSFTRPVDLARHIHAVHLKERPHKCDLCGKSFGLHGNLNKHVRAVHMLEKPHQCVECGKCFAHIGVLKRHLRDIHFYDKRPGKFNKSSSHDSSLDTPSSDQQQQQQQHTQQQQQDDQQPQHISHLSVLQAIEAIQQEQQQMLQSTHNNNSNNHQQQQQHSATSNMHTQHVVPASPQLMSESVGPAPATPQTAR</sequence>
<feature type="domain" description="C2H2-type" evidence="12">
    <location>
        <begin position="250"/>
        <end position="278"/>
    </location>
</feature>
<feature type="domain" description="C2H2-type" evidence="12">
    <location>
        <begin position="219"/>
        <end position="247"/>
    </location>
</feature>
<feature type="domain" description="C2H2-type" evidence="12">
    <location>
        <begin position="439"/>
        <end position="467"/>
    </location>
</feature>
<feature type="compositionally biased region" description="Low complexity" evidence="11">
    <location>
        <begin position="930"/>
        <end position="957"/>
    </location>
</feature>
<dbReference type="InterPro" id="IPR041697">
    <property type="entry name" value="Znf-C2H2_11"/>
</dbReference>
<dbReference type="FunFam" id="3.30.160.60:FF:000303">
    <property type="entry name" value="Zinc finger protein 41"/>
    <property type="match status" value="1"/>
</dbReference>
<feature type="domain" description="C2H2-type" evidence="12">
    <location>
        <begin position="468"/>
        <end position="496"/>
    </location>
</feature>
<dbReference type="FunFam" id="3.30.160.60:FF:001273">
    <property type="entry name" value="Zinc finger protein"/>
    <property type="match status" value="1"/>
</dbReference>
<feature type="domain" description="C2H2-type" evidence="12">
    <location>
        <begin position="888"/>
        <end position="916"/>
    </location>
</feature>
<dbReference type="FunFam" id="3.30.160.60:FF:000446">
    <property type="entry name" value="Zinc finger protein"/>
    <property type="match status" value="1"/>
</dbReference>
<dbReference type="FunFam" id="3.30.160.60:FF:000624">
    <property type="entry name" value="zinc finger protein 697"/>
    <property type="match status" value="1"/>
</dbReference>
<comment type="subcellular location">
    <subcellularLocation>
        <location evidence="1">Nucleus</location>
    </subcellularLocation>
</comment>
<feature type="domain" description="C2H2-type" evidence="12">
    <location>
        <begin position="410"/>
        <end position="438"/>
    </location>
</feature>
<evidence type="ECO:0000256" key="5">
    <source>
        <dbReference type="ARBA" id="ARBA00022833"/>
    </source>
</evidence>
<evidence type="ECO:0000256" key="4">
    <source>
        <dbReference type="ARBA" id="ARBA00022771"/>
    </source>
</evidence>
<dbReference type="InterPro" id="IPR050826">
    <property type="entry name" value="Krueppel_C2H2_ZnFinger"/>
</dbReference>
<keyword evidence="9" id="KW-0539">Nucleus</keyword>
<feature type="domain" description="C2H2-type" evidence="12">
    <location>
        <begin position="318"/>
        <end position="341"/>
    </location>
</feature>
<evidence type="ECO:0000256" key="9">
    <source>
        <dbReference type="ARBA" id="ARBA00023242"/>
    </source>
</evidence>
<evidence type="ECO:0000259" key="12">
    <source>
        <dbReference type="PROSITE" id="PS50157"/>
    </source>
</evidence>
<feature type="domain" description="C2H2-type" evidence="12">
    <location>
        <begin position="285"/>
        <end position="313"/>
    </location>
</feature>
<dbReference type="PROSITE" id="PS00028">
    <property type="entry name" value="ZINC_FINGER_C2H2_1"/>
    <property type="match status" value="16"/>
</dbReference>
<feature type="domain" description="C2H2-type" evidence="12">
    <location>
        <begin position="771"/>
        <end position="797"/>
    </location>
</feature>
<feature type="domain" description="C2H2-type" evidence="12">
    <location>
        <begin position="741"/>
        <end position="769"/>
    </location>
</feature>
<feature type="domain" description="C2H2-type" evidence="12">
    <location>
        <begin position="540"/>
        <end position="563"/>
    </location>
</feature>
<dbReference type="GO" id="GO:0008270">
    <property type="term" value="F:zinc ion binding"/>
    <property type="evidence" value="ECO:0007669"/>
    <property type="project" value="UniProtKB-KW"/>
</dbReference>
<keyword evidence="3" id="KW-0677">Repeat</keyword>
<keyword evidence="6" id="KW-0805">Transcription regulation</keyword>
<dbReference type="AlphaFoldDB" id="A0A6F9DXY6"/>
<dbReference type="SUPFAM" id="SSF57667">
    <property type="entry name" value="beta-beta-alpha zinc fingers"/>
    <property type="match status" value="9"/>
</dbReference>
<dbReference type="PANTHER" id="PTHR24377">
    <property type="entry name" value="IP01015P-RELATED"/>
    <property type="match status" value="1"/>
</dbReference>
<evidence type="ECO:0000256" key="2">
    <source>
        <dbReference type="ARBA" id="ARBA00022723"/>
    </source>
</evidence>
<evidence type="ECO:0000256" key="3">
    <source>
        <dbReference type="ARBA" id="ARBA00022737"/>
    </source>
</evidence>
<feature type="compositionally biased region" description="Low complexity" evidence="11">
    <location>
        <begin position="975"/>
        <end position="1000"/>
    </location>
</feature>
<evidence type="ECO:0000256" key="8">
    <source>
        <dbReference type="ARBA" id="ARBA00023163"/>
    </source>
</evidence>
<feature type="region of interest" description="Disordered" evidence="11">
    <location>
        <begin position="591"/>
        <end position="610"/>
    </location>
</feature>
<dbReference type="Pfam" id="PF16622">
    <property type="entry name" value="zf-C2H2_11"/>
    <property type="match status" value="1"/>
</dbReference>
<dbReference type="Gene3D" id="3.30.160.60">
    <property type="entry name" value="Classic Zinc Finger"/>
    <property type="match status" value="13"/>
</dbReference>
<dbReference type="GO" id="GO:0005634">
    <property type="term" value="C:nucleus"/>
    <property type="evidence" value="ECO:0007669"/>
    <property type="project" value="UniProtKB-SubCell"/>
</dbReference>
<dbReference type="EMBL" id="LR792137">
    <property type="protein sequence ID" value="CAB3267999.1"/>
    <property type="molecule type" value="mRNA"/>
</dbReference>
<dbReference type="FunFam" id="3.30.160.60:FF:000706">
    <property type="entry name" value="Zinc finger protein"/>
    <property type="match status" value="1"/>
</dbReference>
<keyword evidence="8" id="KW-0804">Transcription</keyword>
<organism evidence="13">
    <name type="scientific">Phallusia mammillata</name>
    <dbReference type="NCBI Taxonomy" id="59560"/>
    <lineage>
        <taxon>Eukaryota</taxon>
        <taxon>Metazoa</taxon>
        <taxon>Chordata</taxon>
        <taxon>Tunicata</taxon>
        <taxon>Ascidiacea</taxon>
        <taxon>Phlebobranchia</taxon>
        <taxon>Ascidiidae</taxon>
        <taxon>Phallusia</taxon>
    </lineage>
</organism>
<feature type="domain" description="C2H2-type" evidence="12">
    <location>
        <begin position="859"/>
        <end position="887"/>
    </location>
</feature>
<keyword evidence="7" id="KW-0238">DNA-binding</keyword>
<feature type="region of interest" description="Disordered" evidence="11">
    <location>
        <begin position="975"/>
        <end position="1029"/>
    </location>
</feature>
<evidence type="ECO:0000313" key="13">
    <source>
        <dbReference type="EMBL" id="CAB3267999.1"/>
    </source>
</evidence>
<evidence type="ECO:0000256" key="7">
    <source>
        <dbReference type="ARBA" id="ARBA00023125"/>
    </source>
</evidence>
<dbReference type="Pfam" id="PF00096">
    <property type="entry name" value="zf-C2H2"/>
    <property type="match status" value="11"/>
</dbReference>
<proteinExistence type="evidence at transcript level"/>
<dbReference type="FunFam" id="3.30.160.60:FF:000110">
    <property type="entry name" value="Zinc finger protein-like"/>
    <property type="match status" value="1"/>
</dbReference>
<dbReference type="FunFam" id="3.30.160.60:FF:000145">
    <property type="entry name" value="Zinc finger protein 574"/>
    <property type="match status" value="1"/>
</dbReference>
<reference evidence="13" key="1">
    <citation type="submission" date="2020-04" db="EMBL/GenBank/DDBJ databases">
        <authorList>
            <person name="Neveu A P."/>
        </authorList>
    </citation>
    <scope>NUCLEOTIDE SEQUENCE</scope>
    <source>
        <tissue evidence="13">Whole embryo</tissue>
    </source>
</reference>
<dbReference type="FunFam" id="3.30.160.60:FF:000086">
    <property type="entry name" value="transcription factor E4F1 isoform X1"/>
    <property type="match status" value="1"/>
</dbReference>
<keyword evidence="5" id="KW-0862">Zinc</keyword>
<feature type="domain" description="C2H2-type" evidence="12">
    <location>
        <begin position="674"/>
        <end position="702"/>
    </location>
</feature>
<dbReference type="InterPro" id="IPR013087">
    <property type="entry name" value="Znf_C2H2_type"/>
</dbReference>